<accession>A0AAV2R3H3</accession>
<feature type="transmembrane region" description="Helical" evidence="1">
    <location>
        <begin position="78"/>
        <end position="103"/>
    </location>
</feature>
<evidence type="ECO:0000313" key="3">
    <source>
        <dbReference type="Proteomes" id="UP001497623"/>
    </source>
</evidence>
<evidence type="ECO:0000256" key="1">
    <source>
        <dbReference type="SAM" id="Phobius"/>
    </source>
</evidence>
<dbReference type="EMBL" id="CAXKWB010014538">
    <property type="protein sequence ID" value="CAL4110958.1"/>
    <property type="molecule type" value="Genomic_DNA"/>
</dbReference>
<keyword evidence="1" id="KW-0812">Transmembrane</keyword>
<gene>
    <name evidence="2" type="ORF">MNOR_LOCUS19516</name>
</gene>
<protein>
    <submittedName>
        <fullName evidence="2">Uncharacterized protein</fullName>
    </submittedName>
</protein>
<dbReference type="AlphaFoldDB" id="A0AAV2R3H3"/>
<reference evidence="2 3" key="1">
    <citation type="submission" date="2024-05" db="EMBL/GenBank/DDBJ databases">
        <authorList>
            <person name="Wallberg A."/>
        </authorList>
    </citation>
    <scope>NUCLEOTIDE SEQUENCE [LARGE SCALE GENOMIC DNA]</scope>
</reference>
<comment type="caution">
    <text evidence="2">The sequence shown here is derived from an EMBL/GenBank/DDBJ whole genome shotgun (WGS) entry which is preliminary data.</text>
</comment>
<feature type="transmembrane region" description="Helical" evidence="1">
    <location>
        <begin position="150"/>
        <end position="170"/>
    </location>
</feature>
<dbReference type="Proteomes" id="UP001497623">
    <property type="component" value="Unassembled WGS sequence"/>
</dbReference>
<organism evidence="2 3">
    <name type="scientific">Meganyctiphanes norvegica</name>
    <name type="common">Northern krill</name>
    <name type="synonym">Thysanopoda norvegica</name>
    <dbReference type="NCBI Taxonomy" id="48144"/>
    <lineage>
        <taxon>Eukaryota</taxon>
        <taxon>Metazoa</taxon>
        <taxon>Ecdysozoa</taxon>
        <taxon>Arthropoda</taxon>
        <taxon>Crustacea</taxon>
        <taxon>Multicrustacea</taxon>
        <taxon>Malacostraca</taxon>
        <taxon>Eumalacostraca</taxon>
        <taxon>Eucarida</taxon>
        <taxon>Euphausiacea</taxon>
        <taxon>Euphausiidae</taxon>
        <taxon>Meganyctiphanes</taxon>
    </lineage>
</organism>
<keyword evidence="3" id="KW-1185">Reference proteome</keyword>
<keyword evidence="1" id="KW-0472">Membrane</keyword>
<sequence length="180" mass="20679">MLPFVKMKLPDSCCGCINLRHGSMVLSIMRIGYAVAFWVVFGYINSAYDLPELLNRKIHEFELDAPESRKWGYMKYSALAIIWVSLAASVLEFIINVINFIGVFKDNTSLMKPNFYWSIVSGLIYGLLFAICLVFFLYNMVNGSRRGLPTLFLLVAIHAFYVFMDLYAIFITKAFLTQYI</sequence>
<keyword evidence="1" id="KW-1133">Transmembrane helix</keyword>
<proteinExistence type="predicted"/>
<evidence type="ECO:0000313" key="2">
    <source>
        <dbReference type="EMBL" id="CAL4110958.1"/>
    </source>
</evidence>
<feature type="transmembrane region" description="Helical" evidence="1">
    <location>
        <begin position="28"/>
        <end position="48"/>
    </location>
</feature>
<feature type="transmembrane region" description="Helical" evidence="1">
    <location>
        <begin position="115"/>
        <end position="138"/>
    </location>
</feature>
<name>A0AAV2R3H3_MEGNR</name>